<dbReference type="InterPro" id="IPR032820">
    <property type="entry name" value="ATPase_put"/>
</dbReference>
<dbReference type="STRING" id="1618345.UT18_C0002G0064"/>
<gene>
    <name evidence="2" type="ORF">UT18_C0002G0064</name>
</gene>
<comment type="caution">
    <text evidence="2">The sequence shown here is derived from an EMBL/GenBank/DDBJ whole genome shotgun (WGS) entry which is preliminary data.</text>
</comment>
<name>A0A0G0LW68_UNCC2</name>
<evidence type="ECO:0000313" key="2">
    <source>
        <dbReference type="EMBL" id="KKQ95287.1"/>
    </source>
</evidence>
<keyword evidence="1" id="KW-0472">Membrane</keyword>
<keyword evidence="1" id="KW-0812">Transmembrane</keyword>
<dbReference type="Pfam" id="PF09527">
    <property type="entry name" value="ATPase_gene1"/>
    <property type="match status" value="1"/>
</dbReference>
<keyword evidence="1" id="KW-1133">Transmembrane helix</keyword>
<protein>
    <recommendedName>
        <fullName evidence="4">AtpZ/AtpI family protein</fullName>
    </recommendedName>
</protein>
<evidence type="ECO:0000256" key="1">
    <source>
        <dbReference type="SAM" id="Phobius"/>
    </source>
</evidence>
<sequence length="73" mass="8517">MSVRSKENLALSPIFMEIGWRISLPLVGMVIVGNWLDKKLQTEPIFIFIGIFLSLFTSSYSIFRMIKKYTRED</sequence>
<dbReference type="EMBL" id="LBVV01000002">
    <property type="protein sequence ID" value="KKQ95287.1"/>
    <property type="molecule type" value="Genomic_DNA"/>
</dbReference>
<evidence type="ECO:0000313" key="3">
    <source>
        <dbReference type="Proteomes" id="UP000034207"/>
    </source>
</evidence>
<feature type="transmembrane region" description="Helical" evidence="1">
    <location>
        <begin position="45"/>
        <end position="63"/>
    </location>
</feature>
<dbReference type="Proteomes" id="UP000034207">
    <property type="component" value="Unassembled WGS sequence"/>
</dbReference>
<organism evidence="2 3">
    <name type="scientific">candidate division CPR2 bacterium GW2011_GWC2_39_10</name>
    <dbReference type="NCBI Taxonomy" id="1618345"/>
    <lineage>
        <taxon>Bacteria</taxon>
        <taxon>Bacteria division CPR2</taxon>
    </lineage>
</organism>
<reference evidence="2" key="1">
    <citation type="journal article" date="2015" name="Nature">
        <title>rRNA introns, odd ribosomes, and small enigmatic genomes across a large radiation of phyla.</title>
        <authorList>
            <person name="Brown C.T."/>
            <person name="Hug L.A."/>
            <person name="Thomas B.C."/>
            <person name="Sharon I."/>
            <person name="Castelle C.J."/>
            <person name="Singh A."/>
            <person name="Wilkins M.J."/>
            <person name="Williams K.H."/>
            <person name="Banfield J.F."/>
        </authorList>
    </citation>
    <scope>NUCLEOTIDE SEQUENCE [LARGE SCALE GENOMIC DNA]</scope>
</reference>
<feature type="transmembrane region" description="Helical" evidence="1">
    <location>
        <begin position="12"/>
        <end position="33"/>
    </location>
</feature>
<proteinExistence type="predicted"/>
<evidence type="ECO:0008006" key="4">
    <source>
        <dbReference type="Google" id="ProtNLM"/>
    </source>
</evidence>
<accession>A0A0G0LW68</accession>
<dbReference type="AlphaFoldDB" id="A0A0G0LW68"/>